<gene>
    <name evidence="2" type="ORF">AVEN_104306_1</name>
</gene>
<accession>A0A4Y2BUW4</accession>
<evidence type="ECO:0000313" key="3">
    <source>
        <dbReference type="Proteomes" id="UP000499080"/>
    </source>
</evidence>
<dbReference type="AlphaFoldDB" id="A0A4Y2BUW4"/>
<proteinExistence type="predicted"/>
<keyword evidence="3" id="KW-1185">Reference proteome</keyword>
<protein>
    <submittedName>
        <fullName evidence="2">Uncharacterized protein</fullName>
    </submittedName>
</protein>
<feature type="region of interest" description="Disordered" evidence="1">
    <location>
        <begin position="18"/>
        <end position="43"/>
    </location>
</feature>
<sequence length="102" mass="11641">MDRIPFKKNIVKICKEWPSSKVSESGPDPGPKPDSTEDPPSMRTCCTLNHSRRLNFLSLKWCGGLGRRMQELKCRPRRLTAIQNYEVNPKIAFVLLQNGTLI</sequence>
<organism evidence="2 3">
    <name type="scientific">Araneus ventricosus</name>
    <name type="common">Orbweaver spider</name>
    <name type="synonym">Epeira ventricosa</name>
    <dbReference type="NCBI Taxonomy" id="182803"/>
    <lineage>
        <taxon>Eukaryota</taxon>
        <taxon>Metazoa</taxon>
        <taxon>Ecdysozoa</taxon>
        <taxon>Arthropoda</taxon>
        <taxon>Chelicerata</taxon>
        <taxon>Arachnida</taxon>
        <taxon>Araneae</taxon>
        <taxon>Araneomorphae</taxon>
        <taxon>Entelegynae</taxon>
        <taxon>Araneoidea</taxon>
        <taxon>Araneidae</taxon>
        <taxon>Araneus</taxon>
    </lineage>
</organism>
<comment type="caution">
    <text evidence="2">The sequence shown here is derived from an EMBL/GenBank/DDBJ whole genome shotgun (WGS) entry which is preliminary data.</text>
</comment>
<evidence type="ECO:0000313" key="2">
    <source>
        <dbReference type="EMBL" id="GBL96061.1"/>
    </source>
</evidence>
<reference evidence="2 3" key="1">
    <citation type="journal article" date="2019" name="Sci. Rep.">
        <title>Orb-weaving spider Araneus ventricosus genome elucidates the spidroin gene catalogue.</title>
        <authorList>
            <person name="Kono N."/>
            <person name="Nakamura H."/>
            <person name="Ohtoshi R."/>
            <person name="Moran D.A.P."/>
            <person name="Shinohara A."/>
            <person name="Yoshida Y."/>
            <person name="Fujiwara M."/>
            <person name="Mori M."/>
            <person name="Tomita M."/>
            <person name="Arakawa K."/>
        </authorList>
    </citation>
    <scope>NUCLEOTIDE SEQUENCE [LARGE SCALE GENOMIC DNA]</scope>
</reference>
<dbReference type="Proteomes" id="UP000499080">
    <property type="component" value="Unassembled WGS sequence"/>
</dbReference>
<name>A0A4Y2BUW4_ARAVE</name>
<evidence type="ECO:0000256" key="1">
    <source>
        <dbReference type="SAM" id="MobiDB-lite"/>
    </source>
</evidence>
<dbReference type="EMBL" id="BGPR01000117">
    <property type="protein sequence ID" value="GBL96061.1"/>
    <property type="molecule type" value="Genomic_DNA"/>
</dbReference>